<dbReference type="InterPro" id="IPR009015">
    <property type="entry name" value="Fucose_isomerase_N/cen_sf"/>
</dbReference>
<dbReference type="RefSeq" id="WP_158342310.1">
    <property type="nucleotide sequence ID" value="NZ_JAHQCW010000004.1"/>
</dbReference>
<dbReference type="InterPro" id="IPR015888">
    <property type="entry name" value="Fuc_isomerase_C"/>
</dbReference>
<evidence type="ECO:0000259" key="3">
    <source>
        <dbReference type="Pfam" id="PF02952"/>
    </source>
</evidence>
<dbReference type="GO" id="GO:0008736">
    <property type="term" value="F:L-fucose isomerase activity"/>
    <property type="evidence" value="ECO:0007669"/>
    <property type="project" value="InterPro"/>
</dbReference>
<evidence type="ECO:0000256" key="2">
    <source>
        <dbReference type="ARBA" id="ARBA00023277"/>
    </source>
</evidence>
<comment type="caution">
    <text evidence="4">The sequence shown here is derived from an EMBL/GenBank/DDBJ whole genome shotgun (WGS) entry which is preliminary data.</text>
</comment>
<dbReference type="PANTHER" id="PTHR36120">
    <property type="entry name" value="FUCOSE ISOMERASE"/>
    <property type="match status" value="1"/>
</dbReference>
<evidence type="ECO:0000313" key="5">
    <source>
        <dbReference type="Proteomes" id="UP000712157"/>
    </source>
</evidence>
<dbReference type="CDD" id="cd00578">
    <property type="entry name" value="L-fuc_L-ara-isomerases"/>
    <property type="match status" value="1"/>
</dbReference>
<dbReference type="SUPFAM" id="SSF53743">
    <property type="entry name" value="FucI/AraA N-terminal and middle domains"/>
    <property type="match status" value="1"/>
</dbReference>
<keyword evidence="1 4" id="KW-0413">Isomerase</keyword>
<dbReference type="Proteomes" id="UP000712157">
    <property type="component" value="Unassembled WGS sequence"/>
</dbReference>
<dbReference type="GO" id="GO:0006004">
    <property type="term" value="P:fucose metabolic process"/>
    <property type="evidence" value="ECO:0007669"/>
    <property type="project" value="InterPro"/>
</dbReference>
<protein>
    <submittedName>
        <fullName evidence="4">L-fucose/L-arabinose isomerase family protein</fullName>
    </submittedName>
</protein>
<keyword evidence="2" id="KW-0119">Carbohydrate metabolism</keyword>
<dbReference type="AlphaFoldDB" id="A0A949K331"/>
<sequence length="482" mass="54173">MNKNKIVLGVASTRREVFSREEAIRYKNLVLDKLKDFDVKVIDIEDINEEGLLFEEAHVEEIVKKFVQAGVDGVFFPHTNFGTEYLVARVAKQVGKPVLIWGPRDDAPLENGVRSRDTQCGLFATGKVLRRFHVPFTYLVNVTMQDPQFDKGISDFLSVCAVVKAFRSTRILQISTRPSSFWTMIVNEGELLEKFGIEVVPVSMSELISQVKQEKEMKSDRYNEAVEKLRKIDCSVFEKTDGLETMAALNSVIRQYCSRLGCNAVCIQCWTQMQEEIGIMPCLSNGLLCEEGIPAVCETDIHGAISAIMIQEALLQTSPIFFADLTVRHPYNENAELLWHCGNFPPSLAKKPEEAIADKHFVFPTHKPGTGNWELKKGDITVCRFDGDNGKYSLFLGEGKAVDGPHTLGTYVWLEVPDWKAWEHKLVTGPYVHHCACGYGKVSSILYEACKYIPGLTPDPATPDEEEIKYELIHGAAQQEDI</sequence>
<accession>A0A949K331</accession>
<evidence type="ECO:0000313" key="4">
    <source>
        <dbReference type="EMBL" id="MBU9735681.1"/>
    </source>
</evidence>
<dbReference type="EMBL" id="JAHQCW010000004">
    <property type="protein sequence ID" value="MBU9735681.1"/>
    <property type="molecule type" value="Genomic_DNA"/>
</dbReference>
<proteinExistence type="predicted"/>
<evidence type="ECO:0000256" key="1">
    <source>
        <dbReference type="ARBA" id="ARBA00023235"/>
    </source>
</evidence>
<dbReference type="PANTHER" id="PTHR36120:SF1">
    <property type="entry name" value="L-FUCOSE ISOMERASE C-TERMINAL DOMAIN-CONTAINING PROTEIN"/>
    <property type="match status" value="1"/>
</dbReference>
<keyword evidence="5" id="KW-1185">Reference proteome</keyword>
<reference evidence="4" key="1">
    <citation type="submission" date="2021-06" db="EMBL/GenBank/DDBJ databases">
        <title>Description of novel taxa of the family Lachnospiraceae.</title>
        <authorList>
            <person name="Chaplin A.V."/>
            <person name="Sokolova S.R."/>
            <person name="Pikina A.P."/>
            <person name="Korzhanova M."/>
            <person name="Belova V."/>
            <person name="Korostin D."/>
            <person name="Efimov B.A."/>
        </authorList>
    </citation>
    <scope>NUCLEOTIDE SEQUENCE</scope>
    <source>
        <strain evidence="4">ASD5720</strain>
    </source>
</reference>
<dbReference type="Pfam" id="PF02952">
    <property type="entry name" value="Fucose_iso_C"/>
    <property type="match status" value="1"/>
</dbReference>
<feature type="domain" description="L-fucose isomerase C-terminal" evidence="3">
    <location>
        <begin position="338"/>
        <end position="453"/>
    </location>
</feature>
<organism evidence="4 5">
    <name type="scientific">Diplocloster agilis</name>
    <dbReference type="NCBI Taxonomy" id="2850323"/>
    <lineage>
        <taxon>Bacteria</taxon>
        <taxon>Bacillati</taxon>
        <taxon>Bacillota</taxon>
        <taxon>Clostridia</taxon>
        <taxon>Lachnospirales</taxon>
        <taxon>Lachnospiraceae</taxon>
        <taxon>Diplocloster</taxon>
    </lineage>
</organism>
<name>A0A949K331_9FIRM</name>
<dbReference type="GO" id="GO:0005737">
    <property type="term" value="C:cytoplasm"/>
    <property type="evidence" value="ECO:0007669"/>
    <property type="project" value="InterPro"/>
</dbReference>
<gene>
    <name evidence="4" type="ORF">KTH89_03970</name>
</gene>